<organism evidence="7 8">
    <name type="scientific">Sulfurovum riftiae</name>
    <dbReference type="NCBI Taxonomy" id="1630136"/>
    <lineage>
        <taxon>Bacteria</taxon>
        <taxon>Pseudomonadati</taxon>
        <taxon>Campylobacterota</taxon>
        <taxon>Epsilonproteobacteria</taxon>
        <taxon>Campylobacterales</taxon>
        <taxon>Sulfurovaceae</taxon>
        <taxon>Sulfurovum</taxon>
    </lineage>
</organism>
<keyword evidence="8" id="KW-1185">Reference proteome</keyword>
<evidence type="ECO:0000256" key="3">
    <source>
        <dbReference type="ARBA" id="ARBA00022692"/>
    </source>
</evidence>
<dbReference type="GO" id="GO:0005436">
    <property type="term" value="F:sodium:phosphate symporter activity"/>
    <property type="evidence" value="ECO:0007669"/>
    <property type="project" value="InterPro"/>
</dbReference>
<protein>
    <submittedName>
        <fullName evidence="7">Sodium:phosphate symporter</fullName>
    </submittedName>
</protein>
<feature type="transmembrane region" description="Helical" evidence="6">
    <location>
        <begin position="27"/>
        <end position="45"/>
    </location>
</feature>
<name>A0A151CJ60_9BACT</name>
<feature type="transmembrane region" description="Helical" evidence="6">
    <location>
        <begin position="214"/>
        <end position="230"/>
    </location>
</feature>
<proteinExistence type="predicted"/>
<evidence type="ECO:0000256" key="2">
    <source>
        <dbReference type="ARBA" id="ARBA00022475"/>
    </source>
</evidence>
<evidence type="ECO:0000256" key="4">
    <source>
        <dbReference type="ARBA" id="ARBA00022989"/>
    </source>
</evidence>
<dbReference type="PANTHER" id="PTHR10010:SF46">
    <property type="entry name" value="SODIUM-DEPENDENT PHOSPHATE TRANSPORT PROTEIN 2B"/>
    <property type="match status" value="1"/>
</dbReference>
<gene>
    <name evidence="7" type="ORF">AS592_10710</name>
</gene>
<dbReference type="NCBIfam" id="NF037997">
    <property type="entry name" value="Na_Pi_symport"/>
    <property type="match status" value="1"/>
</dbReference>
<dbReference type="InterPro" id="IPR003841">
    <property type="entry name" value="Na/Pi_transpt"/>
</dbReference>
<reference evidence="7 8" key="1">
    <citation type="submission" date="2015-11" db="EMBL/GenBank/DDBJ databases">
        <title>Draft genome of Sulfurovum riftiae 1812E, a member of the Epsilonproteobacteria isolated from the tube of the deep-sea hydrothermal vent tubewom Riftia pachyptila.</title>
        <authorList>
            <person name="Vetriani C."/>
            <person name="Giovannelli D."/>
        </authorList>
    </citation>
    <scope>NUCLEOTIDE SEQUENCE [LARGE SCALE GENOMIC DNA]</scope>
    <source>
        <strain evidence="7 8">1812E</strain>
    </source>
</reference>
<feature type="transmembrane region" description="Helical" evidence="6">
    <location>
        <begin position="236"/>
        <end position="255"/>
    </location>
</feature>
<sequence length="605" mass="66553">MLKKIFLPAILVILAYGFWVSPHFKEIAAGVAIFLFGMITLEEGFKVFSGGMLEKILQRSTDKLYKSIGFGFITTALMQSSSLVSVLTISFIGAGLIGLTQGIGIILGANIGTTTGAWLMAGFGLKVKISAYAMPMLVFGVILIFQKAKSLKGIGYTLTGLGLLFLGIHYMKEGFETVKETIDLASFAVGGFKGLLIFIGIGILATVVMQSSHATIILVLTALSVGQISYENALALTIGANIGTTITAIIGSLSSNIDGKRLAGGHFVFNMVTAIVAVLFIDQIIVVVDSISNTLGIAADNHTLKLAVFDSFFKVMGVLMFIPFVDRLVAFLKRTIRSKHVPEVQKRDHAKFLNEATLELPTTAMAAIIRETKHLYENAFEVITHGLNLKRSNILSSLPLDEVIKDTYTEGAFDIDDFYNRNIKGIYGEIIDFSTKAQSLMSPSDIGTLYKLKLANRDIVEAVKDTKHLQKNLIKYTHSPNEHIREQYNGIRRDLAELLRTIHRISTAKEEDEIIVLLSKAKLHTEKYDILANGTLDNLIRNRLITNEMATSLMNDSTYAYNISTNLIAMAEIIFVDENNDLKELGTDTMVLNEEDVKTILKEEK</sequence>
<keyword evidence="3 6" id="KW-0812">Transmembrane</keyword>
<evidence type="ECO:0000313" key="7">
    <source>
        <dbReference type="EMBL" id="KYJ87565.1"/>
    </source>
</evidence>
<dbReference type="EMBL" id="LNKT01000001">
    <property type="protein sequence ID" value="KYJ87565.1"/>
    <property type="molecule type" value="Genomic_DNA"/>
</dbReference>
<feature type="transmembrane region" description="Helical" evidence="6">
    <location>
        <begin position="184"/>
        <end position="207"/>
    </location>
</feature>
<keyword evidence="5 6" id="KW-0472">Membrane</keyword>
<evidence type="ECO:0000256" key="5">
    <source>
        <dbReference type="ARBA" id="ARBA00023136"/>
    </source>
</evidence>
<evidence type="ECO:0000256" key="6">
    <source>
        <dbReference type="SAM" id="Phobius"/>
    </source>
</evidence>
<comment type="subcellular location">
    <subcellularLocation>
        <location evidence="1">Cell membrane</location>
        <topology evidence="1">Multi-pass membrane protein</topology>
    </subcellularLocation>
</comment>
<dbReference type="GO" id="GO:0044341">
    <property type="term" value="P:sodium-dependent phosphate transport"/>
    <property type="evidence" value="ECO:0007669"/>
    <property type="project" value="InterPro"/>
</dbReference>
<dbReference type="Proteomes" id="UP000075359">
    <property type="component" value="Unassembled WGS sequence"/>
</dbReference>
<dbReference type="RefSeq" id="WP_067328501.1">
    <property type="nucleotide sequence ID" value="NZ_LNKT01000001.1"/>
</dbReference>
<feature type="transmembrane region" description="Helical" evidence="6">
    <location>
        <begin position="153"/>
        <end position="172"/>
    </location>
</feature>
<evidence type="ECO:0000313" key="8">
    <source>
        <dbReference type="Proteomes" id="UP000075359"/>
    </source>
</evidence>
<dbReference type="Pfam" id="PF02690">
    <property type="entry name" value="Na_Pi_cotrans"/>
    <property type="match status" value="2"/>
</dbReference>
<dbReference type="PANTHER" id="PTHR10010">
    <property type="entry name" value="SOLUTE CARRIER FAMILY 34 SODIUM PHOSPHATE , MEMBER 2-RELATED"/>
    <property type="match status" value="1"/>
</dbReference>
<keyword evidence="4 6" id="KW-1133">Transmembrane helix</keyword>
<dbReference type="STRING" id="1630136.AS592_10710"/>
<feature type="transmembrane region" description="Helical" evidence="6">
    <location>
        <begin position="311"/>
        <end position="330"/>
    </location>
</feature>
<feature type="transmembrane region" description="Helical" evidence="6">
    <location>
        <begin position="267"/>
        <end position="291"/>
    </location>
</feature>
<feature type="transmembrane region" description="Helical" evidence="6">
    <location>
        <begin position="129"/>
        <end position="146"/>
    </location>
</feature>
<comment type="caution">
    <text evidence="7">The sequence shown here is derived from an EMBL/GenBank/DDBJ whole genome shotgun (WGS) entry which is preliminary data.</text>
</comment>
<accession>A0A151CJ60</accession>
<dbReference type="GO" id="GO:0005886">
    <property type="term" value="C:plasma membrane"/>
    <property type="evidence" value="ECO:0007669"/>
    <property type="project" value="UniProtKB-SubCell"/>
</dbReference>
<dbReference type="OrthoDB" id="9763003at2"/>
<dbReference type="AlphaFoldDB" id="A0A151CJ60"/>
<evidence type="ECO:0000256" key="1">
    <source>
        <dbReference type="ARBA" id="ARBA00004651"/>
    </source>
</evidence>
<feature type="transmembrane region" description="Helical" evidence="6">
    <location>
        <begin position="83"/>
        <end position="109"/>
    </location>
</feature>
<keyword evidence="2" id="KW-1003">Cell membrane</keyword>